<keyword evidence="3" id="KW-0804">Transcription</keyword>
<protein>
    <submittedName>
        <fullName evidence="5">Helix-turn-helix domain-containing protein</fullName>
    </submittedName>
</protein>
<reference evidence="5 6" key="1">
    <citation type="submission" date="2022-10" db="EMBL/GenBank/DDBJ databases">
        <title>Luteolibacter arcticus strain CCTCC AB 2014275, whole genome shotgun sequencing project.</title>
        <authorList>
            <person name="Zhao G."/>
            <person name="Shen L."/>
        </authorList>
    </citation>
    <scope>NUCLEOTIDE SEQUENCE [LARGE SCALE GENOMIC DNA]</scope>
    <source>
        <strain evidence="5 6">CCTCC AB 2014275</strain>
    </source>
</reference>
<evidence type="ECO:0000256" key="1">
    <source>
        <dbReference type="ARBA" id="ARBA00023015"/>
    </source>
</evidence>
<keyword evidence="2" id="KW-0238">DNA-binding</keyword>
<dbReference type="SUPFAM" id="SSF46689">
    <property type="entry name" value="Homeodomain-like"/>
    <property type="match status" value="2"/>
</dbReference>
<keyword evidence="1" id="KW-0805">Transcription regulation</keyword>
<name>A0ABT3GRL6_9BACT</name>
<dbReference type="InterPro" id="IPR020449">
    <property type="entry name" value="Tscrpt_reg_AraC-type_HTH"/>
</dbReference>
<evidence type="ECO:0000256" key="3">
    <source>
        <dbReference type="ARBA" id="ARBA00023163"/>
    </source>
</evidence>
<dbReference type="InterPro" id="IPR018771">
    <property type="entry name" value="PocR_dom"/>
</dbReference>
<dbReference type="SMART" id="SM00342">
    <property type="entry name" value="HTH_ARAC"/>
    <property type="match status" value="1"/>
</dbReference>
<accession>A0ABT3GRL6</accession>
<dbReference type="PROSITE" id="PS01124">
    <property type="entry name" value="HTH_ARAC_FAMILY_2"/>
    <property type="match status" value="1"/>
</dbReference>
<sequence length="308" mass="34364">MMTESLKSPPRTAGVKRAEKGVVTLLTESKVYRDYERAFVAGTGLPLLLHAPEMLTVIRYVRKQENPFCTLMADTAQWCTASYNLQRKVESEAQLAPRTLKGFAGLCETSVPVRIGENLIAFLQTGQVLLHQPDRSQFEAIARILAAWGSQVDLKVAEEAWFNSRVIAPRQYEALIHLIDIFAHNLASCGNLLILNQQKPERPEISKACFFIDQHSSDEISLAAVAIVAGMSANYFSGKFVEATGVNFVEYVSRVRVGKARDFLQNPDLRISEIAFDVGFQSLSQFNRAFKRVEGCSPREFRAADTTI</sequence>
<keyword evidence="6" id="KW-1185">Reference proteome</keyword>
<dbReference type="Pfam" id="PF12833">
    <property type="entry name" value="HTH_18"/>
    <property type="match status" value="1"/>
</dbReference>
<dbReference type="InterPro" id="IPR018062">
    <property type="entry name" value="HTH_AraC-typ_CS"/>
</dbReference>
<dbReference type="EMBL" id="JAPDDT010000021">
    <property type="protein sequence ID" value="MCW1926124.1"/>
    <property type="molecule type" value="Genomic_DNA"/>
</dbReference>
<evidence type="ECO:0000313" key="6">
    <source>
        <dbReference type="Proteomes" id="UP001320876"/>
    </source>
</evidence>
<comment type="caution">
    <text evidence="5">The sequence shown here is derived from an EMBL/GenBank/DDBJ whole genome shotgun (WGS) entry which is preliminary data.</text>
</comment>
<dbReference type="Gene3D" id="1.10.10.60">
    <property type="entry name" value="Homeodomain-like"/>
    <property type="match status" value="2"/>
</dbReference>
<dbReference type="PROSITE" id="PS00041">
    <property type="entry name" value="HTH_ARAC_FAMILY_1"/>
    <property type="match status" value="1"/>
</dbReference>
<dbReference type="PANTHER" id="PTHR43280">
    <property type="entry name" value="ARAC-FAMILY TRANSCRIPTIONAL REGULATOR"/>
    <property type="match status" value="1"/>
</dbReference>
<dbReference type="Pfam" id="PF10114">
    <property type="entry name" value="PocR"/>
    <property type="match status" value="1"/>
</dbReference>
<dbReference type="PRINTS" id="PR00032">
    <property type="entry name" value="HTHARAC"/>
</dbReference>
<dbReference type="Proteomes" id="UP001320876">
    <property type="component" value="Unassembled WGS sequence"/>
</dbReference>
<evidence type="ECO:0000313" key="5">
    <source>
        <dbReference type="EMBL" id="MCW1926124.1"/>
    </source>
</evidence>
<dbReference type="InterPro" id="IPR018060">
    <property type="entry name" value="HTH_AraC"/>
</dbReference>
<dbReference type="PANTHER" id="PTHR43280:SF27">
    <property type="entry name" value="TRANSCRIPTIONAL REGULATOR MTLR"/>
    <property type="match status" value="1"/>
</dbReference>
<feature type="domain" description="HTH araC/xylS-type" evidence="4">
    <location>
        <begin position="206"/>
        <end position="304"/>
    </location>
</feature>
<dbReference type="InterPro" id="IPR009057">
    <property type="entry name" value="Homeodomain-like_sf"/>
</dbReference>
<evidence type="ECO:0000259" key="4">
    <source>
        <dbReference type="PROSITE" id="PS01124"/>
    </source>
</evidence>
<organism evidence="5 6">
    <name type="scientific">Luteolibacter arcticus</name>
    <dbReference type="NCBI Taxonomy" id="1581411"/>
    <lineage>
        <taxon>Bacteria</taxon>
        <taxon>Pseudomonadati</taxon>
        <taxon>Verrucomicrobiota</taxon>
        <taxon>Verrucomicrobiia</taxon>
        <taxon>Verrucomicrobiales</taxon>
        <taxon>Verrucomicrobiaceae</taxon>
        <taxon>Luteolibacter</taxon>
    </lineage>
</organism>
<proteinExistence type="predicted"/>
<gene>
    <name evidence="5" type="ORF">OKA05_26435</name>
</gene>
<evidence type="ECO:0000256" key="2">
    <source>
        <dbReference type="ARBA" id="ARBA00023125"/>
    </source>
</evidence>